<dbReference type="AlphaFoldDB" id="A0A382CDH9"/>
<feature type="non-terminal residue" evidence="2">
    <location>
        <position position="1"/>
    </location>
</feature>
<reference evidence="2" key="1">
    <citation type="submission" date="2018-05" db="EMBL/GenBank/DDBJ databases">
        <authorList>
            <person name="Lanie J.A."/>
            <person name="Ng W.-L."/>
            <person name="Kazmierczak K.M."/>
            <person name="Andrzejewski T.M."/>
            <person name="Davidsen T.M."/>
            <person name="Wayne K.J."/>
            <person name="Tettelin H."/>
            <person name="Glass J.I."/>
            <person name="Rusch D."/>
            <person name="Podicherti R."/>
            <person name="Tsui H.-C.T."/>
            <person name="Winkler M.E."/>
        </authorList>
    </citation>
    <scope>NUCLEOTIDE SEQUENCE</scope>
</reference>
<proteinExistence type="predicted"/>
<dbReference type="InterPro" id="IPR031329">
    <property type="entry name" value="NEUT/ALK_ceramidase_N"/>
</dbReference>
<sequence length="449" mass="49838">VFHGYHCLAVEPEHAAWKAGVATAKITPEQPLWLSGYGSRNRPSEGTRVDLWVKALALQDSRGHQALLITLDLVGIDHALSASICSGLMERHGLERSQILLSTSHTHTGPVVGENLRAMYFFPPGMWQRVEQYTKQLRDKIVTTAGTAFDHLEPARLAWGNGTAGIGVNRRNNTEADVPRLRVKGMLKGPVDHDVPVLSVHSGEGRLIAAAFGYACHATVLSDYKWSGDYPGYAQVFFEKAHPGAVGLFWAGCGADVNPLPRRKVELAEEYGRQLATAVEATLSGKMKPLHARLDSIYREIDLPFEKIPTRAEIEAKLKSENRYEQGRARVQLRRLKKDGRLSPTYPYPVATWRLGDELTFVSLGGEVVVDYALRLKHELGQGTWVAGYSHDVMAYIPSLQVWNEGGYEGGGAMLYYGLPSRWDSTVEQRVITEALRQAANLRQSKHHK</sequence>
<dbReference type="Pfam" id="PF04734">
    <property type="entry name" value="Ceramidase_alk"/>
    <property type="match status" value="1"/>
</dbReference>
<feature type="domain" description="Neutral/alkaline non-lysosomal ceramidase N-terminal" evidence="1">
    <location>
        <begin position="19"/>
        <end position="242"/>
    </location>
</feature>
<protein>
    <recommendedName>
        <fullName evidence="1">Neutral/alkaline non-lysosomal ceramidase N-terminal domain-containing protein</fullName>
    </recommendedName>
</protein>
<dbReference type="EMBL" id="UINC01033903">
    <property type="protein sequence ID" value="SVB23909.1"/>
    <property type="molecule type" value="Genomic_DNA"/>
</dbReference>
<gene>
    <name evidence="2" type="ORF">METZ01_LOCUS176763</name>
</gene>
<organism evidence="2">
    <name type="scientific">marine metagenome</name>
    <dbReference type="NCBI Taxonomy" id="408172"/>
    <lineage>
        <taxon>unclassified sequences</taxon>
        <taxon>metagenomes</taxon>
        <taxon>ecological metagenomes</taxon>
    </lineage>
</organism>
<evidence type="ECO:0000313" key="2">
    <source>
        <dbReference type="EMBL" id="SVB23909.1"/>
    </source>
</evidence>
<name>A0A382CDH9_9ZZZZ</name>
<accession>A0A382CDH9</accession>
<evidence type="ECO:0000259" key="1">
    <source>
        <dbReference type="Pfam" id="PF04734"/>
    </source>
</evidence>